<feature type="compositionally biased region" description="Low complexity" evidence="1">
    <location>
        <begin position="141"/>
        <end position="155"/>
    </location>
</feature>
<feature type="compositionally biased region" description="Basic residues" evidence="1">
    <location>
        <begin position="125"/>
        <end position="140"/>
    </location>
</feature>
<protein>
    <submittedName>
        <fullName evidence="2">Uncharacterized protein</fullName>
    </submittedName>
</protein>
<keyword evidence="3" id="KW-1185">Reference proteome</keyword>
<evidence type="ECO:0000313" key="2">
    <source>
        <dbReference type="EMBL" id="RLN07654.1"/>
    </source>
</evidence>
<organism evidence="2 3">
    <name type="scientific">Panicum miliaceum</name>
    <name type="common">Proso millet</name>
    <name type="synonym">Broomcorn millet</name>
    <dbReference type="NCBI Taxonomy" id="4540"/>
    <lineage>
        <taxon>Eukaryota</taxon>
        <taxon>Viridiplantae</taxon>
        <taxon>Streptophyta</taxon>
        <taxon>Embryophyta</taxon>
        <taxon>Tracheophyta</taxon>
        <taxon>Spermatophyta</taxon>
        <taxon>Magnoliopsida</taxon>
        <taxon>Liliopsida</taxon>
        <taxon>Poales</taxon>
        <taxon>Poaceae</taxon>
        <taxon>PACMAD clade</taxon>
        <taxon>Panicoideae</taxon>
        <taxon>Panicodae</taxon>
        <taxon>Paniceae</taxon>
        <taxon>Panicinae</taxon>
        <taxon>Panicum</taxon>
        <taxon>Panicum sect. Panicum</taxon>
    </lineage>
</organism>
<evidence type="ECO:0000313" key="3">
    <source>
        <dbReference type="Proteomes" id="UP000275267"/>
    </source>
</evidence>
<comment type="caution">
    <text evidence="2">The sequence shown here is derived from an EMBL/GenBank/DDBJ whole genome shotgun (WGS) entry which is preliminary data.</text>
</comment>
<evidence type="ECO:0000256" key="1">
    <source>
        <dbReference type="SAM" id="MobiDB-lite"/>
    </source>
</evidence>
<gene>
    <name evidence="2" type="ORF">C2845_PM11G00570</name>
</gene>
<dbReference type="Proteomes" id="UP000275267">
    <property type="component" value="Unassembled WGS sequence"/>
</dbReference>
<feature type="compositionally biased region" description="Basic residues" evidence="1">
    <location>
        <begin position="204"/>
        <end position="218"/>
    </location>
</feature>
<name>A0A3L6RQR5_PANMI</name>
<accession>A0A3L6RQR5</accession>
<reference evidence="3" key="1">
    <citation type="journal article" date="2019" name="Nat. Commun.">
        <title>The genome of broomcorn millet.</title>
        <authorList>
            <person name="Zou C."/>
            <person name="Miki D."/>
            <person name="Li D."/>
            <person name="Tang Q."/>
            <person name="Xiao L."/>
            <person name="Rajput S."/>
            <person name="Deng P."/>
            <person name="Jia W."/>
            <person name="Huang R."/>
            <person name="Zhang M."/>
            <person name="Sun Y."/>
            <person name="Hu J."/>
            <person name="Fu X."/>
            <person name="Schnable P.S."/>
            <person name="Li F."/>
            <person name="Zhang H."/>
            <person name="Feng B."/>
            <person name="Zhu X."/>
            <person name="Liu R."/>
            <person name="Schnable J.C."/>
            <person name="Zhu J.-K."/>
            <person name="Zhang H."/>
        </authorList>
    </citation>
    <scope>NUCLEOTIDE SEQUENCE [LARGE SCALE GENOMIC DNA]</scope>
</reference>
<dbReference type="EMBL" id="PQIB02000007">
    <property type="protein sequence ID" value="RLN07654.1"/>
    <property type="molecule type" value="Genomic_DNA"/>
</dbReference>
<proteinExistence type="predicted"/>
<sequence>MAVPAVREEDDAFFPFEVTSSSTTGKRQAQLKVRVGVMRALTCLLSSSGLDVLRVEASTPPRREEAGRGGARGRAPPRRRRPRAEGLRVSPPAERAREGPPPPCAQEMGAVRGRRGAAAPLRAGAGRRRRRSGRRGRRAGRGVAALGPRAPASAAVPCRRRPPQLLLAPGMAAAEREGESGERGGEENEERRRSRGEKEENKRGKEKNRKRGKRKREN</sequence>
<feature type="compositionally biased region" description="Basic and acidic residues" evidence="1">
    <location>
        <begin position="174"/>
        <end position="203"/>
    </location>
</feature>
<dbReference type="AlphaFoldDB" id="A0A3L6RQR5"/>
<feature type="region of interest" description="Disordered" evidence="1">
    <location>
        <begin position="52"/>
        <end position="218"/>
    </location>
</feature>